<sequence>MSEIENTAAIEATTNNNETTNMVEAPVEVEEEKIETVKINDEEEEVEDKIPAPETNDINELIQEENIVEDNNNGEKDEEFDEVIEEEVIQLNDSNEEVIVEEPIQQIEQPVEESIEESVEQPIEQQIEQPVEESIEEPVEQPIEQPIEEPIEQPAEEPIEQPIEQPIENIDNEIVKNELVEQTTIEQSQDDYFKESAPVEIPLPKPSVDDSIPLSEEANKSLLVRSNSDPSQIVPIEDDDTDYTSLSKEELIGKVLFFKEQCKIIKQETDKKITNSNDYIARLEEATEQRLERLRKQNQDDIDEIKKFSDQLIKNEKEKASTYVKNMKKSVDEEREVLRQIENDSRSRFQKEKEEKNEALVEINRLKSIINSLHNDVEDREVKIQNLEENNLNIFVQKDKELEQAINQIENERKHLREVSEENMALKEKINELNDELKQFKNESEIRNNQINILNGDNQQMHKKISSLTRKNEELNSLYEIKVDESASLKNEIERLNKHIDHMKRKKLNRLTGISPLTPNVVTPGSASYQDPNVSRCFSEYSAISNESFSKSMSSNKILDGLDRKASTALTNDQLSDVSLGYEQSTIIKEEVEESSIINNDGIVTMNNFTQGATEVEAVEGNNESSEINAVAVNGEEKPEQRTLVIDTNMTINNNGGDPAFNYQEEIPEMVEEDEEEIEEDTIMGAMVKPLVFHTNDQTYINFNENLKESYDRIYNTKLVKQCELEEIVQCLDLSGSYMGFFSKRKLLNGLKNNTVVIQKATAEGFKTLMLQDIEPECALCSLKYHNHDSTMLWYQFFFEDEKNSSHELICMFCRERLVTICNWYKYLSMITNRIIKHDIETIYINCLQLKENMYHARNGLTTDDNDNSVLSAVATNPRADIIPQRPAATADFTDVDIEGMPIGMESEIIKKSSFDSNSADSLTLKNNSEIIEGPPSTNGTKKRPSLCYNNNFQKKLSLTSL</sequence>
<evidence type="ECO:0008006" key="8">
    <source>
        <dbReference type="Google" id="ProtNLM"/>
    </source>
</evidence>
<dbReference type="GO" id="GO:0031267">
    <property type="term" value="F:small GTPase binding"/>
    <property type="evidence" value="ECO:0007669"/>
    <property type="project" value="TreeGrafter"/>
</dbReference>
<evidence type="ECO:0000256" key="4">
    <source>
        <dbReference type="SAM" id="Coils"/>
    </source>
</evidence>
<dbReference type="PANTHER" id="PTHR18921">
    <property type="entry name" value="MYOSIN HEAVY CHAIN - RELATED"/>
    <property type="match status" value="1"/>
</dbReference>
<dbReference type="OrthoDB" id="5560525at2759"/>
<dbReference type="AlphaFoldDB" id="A0A1Y1VC28"/>
<dbReference type="GO" id="GO:0006888">
    <property type="term" value="P:endoplasmic reticulum to Golgi vesicle-mediated transport"/>
    <property type="evidence" value="ECO:0007669"/>
    <property type="project" value="TreeGrafter"/>
</dbReference>
<evidence type="ECO:0000256" key="2">
    <source>
        <dbReference type="ARBA" id="ARBA00023034"/>
    </source>
</evidence>
<evidence type="ECO:0000256" key="1">
    <source>
        <dbReference type="ARBA" id="ARBA00004555"/>
    </source>
</evidence>
<evidence type="ECO:0000256" key="5">
    <source>
        <dbReference type="SAM" id="MobiDB-lite"/>
    </source>
</evidence>
<feature type="region of interest" description="Disordered" evidence="5">
    <location>
        <begin position="1"/>
        <end position="26"/>
    </location>
</feature>
<dbReference type="Proteomes" id="UP000193719">
    <property type="component" value="Unassembled WGS sequence"/>
</dbReference>
<dbReference type="Pfam" id="PF25555">
    <property type="entry name" value="RAB3A-like_C"/>
    <property type="match status" value="1"/>
</dbReference>
<organism evidence="6 7">
    <name type="scientific">Piromyces finnis</name>
    <dbReference type="NCBI Taxonomy" id="1754191"/>
    <lineage>
        <taxon>Eukaryota</taxon>
        <taxon>Fungi</taxon>
        <taxon>Fungi incertae sedis</taxon>
        <taxon>Chytridiomycota</taxon>
        <taxon>Chytridiomycota incertae sedis</taxon>
        <taxon>Neocallimastigomycetes</taxon>
        <taxon>Neocallimastigales</taxon>
        <taxon>Neocallimastigaceae</taxon>
        <taxon>Piromyces</taxon>
    </lineage>
</organism>
<dbReference type="STRING" id="1754191.A0A1Y1VC28"/>
<gene>
    <name evidence="6" type="ORF">BCR36DRAFT_582720</name>
</gene>
<keyword evidence="3 4" id="KW-0175">Coiled coil</keyword>
<feature type="region of interest" description="Disordered" evidence="5">
    <location>
        <begin position="41"/>
        <end position="78"/>
    </location>
</feature>
<protein>
    <recommendedName>
        <fullName evidence="8">GDP/GTP exchange factor Sec2 N-terminal domain-containing protein</fullName>
    </recommendedName>
</protein>
<keyword evidence="2" id="KW-0333">Golgi apparatus</keyword>
<evidence type="ECO:0000256" key="3">
    <source>
        <dbReference type="ARBA" id="ARBA00023054"/>
    </source>
</evidence>
<dbReference type="GO" id="GO:0005794">
    <property type="term" value="C:Golgi apparatus"/>
    <property type="evidence" value="ECO:0007669"/>
    <property type="project" value="UniProtKB-SubCell"/>
</dbReference>
<reference evidence="6 7" key="1">
    <citation type="submission" date="2016-08" db="EMBL/GenBank/DDBJ databases">
        <title>Genomes of anaerobic fungi encode conserved fungal cellulosomes for biomass hydrolysis.</title>
        <authorList>
            <consortium name="DOE Joint Genome Institute"/>
            <person name="Haitjema C.H."/>
            <person name="Gilmore S.P."/>
            <person name="Henske J.K."/>
            <person name="Solomon K.V."/>
            <person name="De Groot R."/>
            <person name="Kuo A."/>
            <person name="Mondo S.J."/>
            <person name="Salamov A.A."/>
            <person name="Labutti K."/>
            <person name="Zhao Z."/>
            <person name="Chiniquy J."/>
            <person name="Barry K."/>
            <person name="Brewer H.M."/>
            <person name="Purvine S.O."/>
            <person name="Wright A.T."/>
            <person name="Boxma B."/>
            <person name="Van Alen T."/>
            <person name="Hackstein J.H."/>
            <person name="Baker S.E."/>
            <person name="Grigoriev I.V."/>
            <person name="O'Malley M.A."/>
        </authorList>
    </citation>
    <scope>NUCLEOTIDE SEQUENCE [LARGE SCALE GENOMIC DNA]</scope>
    <source>
        <strain evidence="7">finn</strain>
    </source>
</reference>
<feature type="compositionally biased region" description="Polar residues" evidence="5">
    <location>
        <begin position="926"/>
        <end position="940"/>
    </location>
</feature>
<feature type="compositionally biased region" description="Acidic residues" evidence="5">
    <location>
        <begin position="110"/>
        <end position="119"/>
    </location>
</feature>
<comment type="subcellular location">
    <subcellularLocation>
        <location evidence="1">Golgi apparatus</location>
    </subcellularLocation>
</comment>
<reference evidence="6 7" key="2">
    <citation type="submission" date="2016-08" db="EMBL/GenBank/DDBJ databases">
        <title>Pervasive Adenine N6-methylation of Active Genes in Fungi.</title>
        <authorList>
            <consortium name="DOE Joint Genome Institute"/>
            <person name="Mondo S.J."/>
            <person name="Dannebaum R.O."/>
            <person name="Kuo R.C."/>
            <person name="Labutti K."/>
            <person name="Haridas S."/>
            <person name="Kuo A."/>
            <person name="Salamov A."/>
            <person name="Ahrendt S.R."/>
            <person name="Lipzen A."/>
            <person name="Sullivan W."/>
            <person name="Andreopoulos W.B."/>
            <person name="Clum A."/>
            <person name="Lindquist E."/>
            <person name="Daum C."/>
            <person name="Ramamoorthy G.K."/>
            <person name="Gryganskyi A."/>
            <person name="Culley D."/>
            <person name="Magnuson J.K."/>
            <person name="James T.Y."/>
            <person name="O'Malley M.A."/>
            <person name="Stajich J.E."/>
            <person name="Spatafora J.W."/>
            <person name="Visel A."/>
            <person name="Grigoriev I.V."/>
        </authorList>
    </citation>
    <scope>NUCLEOTIDE SEQUENCE [LARGE SCALE GENOMIC DNA]</scope>
    <source>
        <strain evidence="7">finn</strain>
    </source>
</reference>
<feature type="region of interest" description="Disordered" evidence="5">
    <location>
        <begin position="110"/>
        <end position="139"/>
    </location>
</feature>
<evidence type="ECO:0000313" key="6">
    <source>
        <dbReference type="EMBL" id="ORX52219.1"/>
    </source>
</evidence>
<feature type="compositionally biased region" description="Low complexity" evidence="5">
    <location>
        <begin position="120"/>
        <end position="129"/>
    </location>
</feature>
<feature type="compositionally biased region" description="Acidic residues" evidence="5">
    <location>
        <begin position="130"/>
        <end position="139"/>
    </location>
</feature>
<comment type="caution">
    <text evidence="6">The sequence shown here is derived from an EMBL/GenBank/DDBJ whole genome shotgun (WGS) entry which is preliminary data.</text>
</comment>
<dbReference type="PANTHER" id="PTHR18921:SF2">
    <property type="entry name" value="THYROID RECEPTOR-INTERACTING PROTEIN 11"/>
    <property type="match status" value="1"/>
</dbReference>
<dbReference type="GO" id="GO:0007030">
    <property type="term" value="P:Golgi organization"/>
    <property type="evidence" value="ECO:0007669"/>
    <property type="project" value="TreeGrafter"/>
</dbReference>
<dbReference type="CDD" id="cd21044">
    <property type="entry name" value="Rab11BD_RAB3IP_like"/>
    <property type="match status" value="1"/>
</dbReference>
<name>A0A1Y1VC28_9FUNG</name>
<keyword evidence="7" id="KW-1185">Reference proteome</keyword>
<dbReference type="EMBL" id="MCFH01000016">
    <property type="protein sequence ID" value="ORX52219.1"/>
    <property type="molecule type" value="Genomic_DNA"/>
</dbReference>
<accession>A0A1Y1VC28</accession>
<evidence type="ECO:0000313" key="7">
    <source>
        <dbReference type="Proteomes" id="UP000193719"/>
    </source>
</evidence>
<feature type="coiled-coil region" evidence="4">
    <location>
        <begin position="280"/>
        <end position="506"/>
    </location>
</feature>
<proteinExistence type="predicted"/>
<feature type="region of interest" description="Disordered" evidence="5">
    <location>
        <begin position="926"/>
        <end position="947"/>
    </location>
</feature>